<dbReference type="PANTHER" id="PTHR43415:SF3">
    <property type="entry name" value="GNAT-FAMILY ACETYLTRANSFERASE"/>
    <property type="match status" value="1"/>
</dbReference>
<dbReference type="Gene3D" id="3.40.630.30">
    <property type="match status" value="1"/>
</dbReference>
<dbReference type="PANTHER" id="PTHR43415">
    <property type="entry name" value="SPERMIDINE N(1)-ACETYLTRANSFERASE"/>
    <property type="match status" value="1"/>
</dbReference>
<evidence type="ECO:0000313" key="5">
    <source>
        <dbReference type="Proteomes" id="UP000025229"/>
    </source>
</evidence>
<feature type="region of interest" description="Disordered" evidence="1">
    <location>
        <begin position="1"/>
        <end position="23"/>
    </location>
</feature>
<accession>A0A023X0D5</accession>
<dbReference type="InterPro" id="IPR000182">
    <property type="entry name" value="GNAT_dom"/>
</dbReference>
<reference evidence="4" key="2">
    <citation type="submission" date="2023-11" db="EMBL/GenBank/DDBJ databases">
        <title>MicrobeMod: A computational toolkit for identifying prokaryotic methylation and restriction-modification with nanopore sequencing.</title>
        <authorList>
            <person name="Crits-Christoph A."/>
            <person name="Kang S.C."/>
            <person name="Lee H."/>
            <person name="Ostrov N."/>
        </authorList>
    </citation>
    <scope>NUCLEOTIDE SEQUENCE</scope>
    <source>
        <strain evidence="4">ATCC 51242</strain>
    </source>
</reference>
<proteinExistence type="predicted"/>
<evidence type="ECO:0000256" key="1">
    <source>
        <dbReference type="SAM" id="MobiDB-lite"/>
    </source>
</evidence>
<dbReference type="SUPFAM" id="SSF55729">
    <property type="entry name" value="Acyl-CoA N-acyltransferases (Nat)"/>
    <property type="match status" value="1"/>
</dbReference>
<organism evidence="3 5">
    <name type="scientific">Rubrobacter radiotolerans</name>
    <name type="common">Arthrobacter radiotolerans</name>
    <dbReference type="NCBI Taxonomy" id="42256"/>
    <lineage>
        <taxon>Bacteria</taxon>
        <taxon>Bacillati</taxon>
        <taxon>Actinomycetota</taxon>
        <taxon>Rubrobacteria</taxon>
        <taxon>Rubrobacterales</taxon>
        <taxon>Rubrobacteraceae</taxon>
        <taxon>Rubrobacter</taxon>
    </lineage>
</organism>
<dbReference type="HOGENOM" id="CLU_013985_3_6_11"/>
<keyword evidence="5" id="KW-1185">Reference proteome</keyword>
<dbReference type="Proteomes" id="UP000025229">
    <property type="component" value="Chromosome"/>
</dbReference>
<feature type="compositionally biased region" description="Basic and acidic residues" evidence="1">
    <location>
        <begin position="9"/>
        <end position="23"/>
    </location>
</feature>
<keyword evidence="3" id="KW-0808">Transferase</keyword>
<dbReference type="eggNOG" id="COG1670">
    <property type="taxonomic scope" value="Bacteria"/>
</dbReference>
<dbReference type="InterPro" id="IPR016181">
    <property type="entry name" value="Acyl_CoA_acyltransferase"/>
</dbReference>
<dbReference type="GO" id="GO:0016747">
    <property type="term" value="F:acyltransferase activity, transferring groups other than amino-acyl groups"/>
    <property type="evidence" value="ECO:0007669"/>
    <property type="project" value="InterPro"/>
</dbReference>
<dbReference type="RefSeq" id="WP_051589226.1">
    <property type="nucleotide sequence ID" value="NZ_CP007514.1"/>
</dbReference>
<dbReference type="Pfam" id="PF13302">
    <property type="entry name" value="Acetyltransf_3"/>
    <property type="match status" value="1"/>
</dbReference>
<evidence type="ECO:0000313" key="3">
    <source>
        <dbReference type="EMBL" id="AHY45651.1"/>
    </source>
</evidence>
<name>A0A023X0D5_RUBRA</name>
<gene>
    <name evidence="3" type="ORF">RradSPS_0368</name>
    <name evidence="4" type="ORF">SIL72_03375</name>
</gene>
<dbReference type="PROSITE" id="PS51186">
    <property type="entry name" value="GNAT"/>
    <property type="match status" value="1"/>
</dbReference>
<dbReference type="AlphaFoldDB" id="A0A023X0D5"/>
<dbReference type="STRING" id="42256.RradSPS_0368"/>
<dbReference type="Proteomes" id="UP001281130">
    <property type="component" value="Unassembled WGS sequence"/>
</dbReference>
<dbReference type="EMBL" id="CP007514">
    <property type="protein sequence ID" value="AHY45651.1"/>
    <property type="molecule type" value="Genomic_DNA"/>
</dbReference>
<feature type="domain" description="N-acetyltransferase" evidence="2">
    <location>
        <begin position="33"/>
        <end position="193"/>
    </location>
</feature>
<protein>
    <submittedName>
        <fullName evidence="3">Acetyltransferase including N-acetylase of ribosomal protein</fullName>
    </submittedName>
    <submittedName>
        <fullName evidence="4">GNAT family N-acetyltransferase</fullName>
    </submittedName>
</protein>
<evidence type="ECO:0000313" key="4">
    <source>
        <dbReference type="EMBL" id="MDX5893065.1"/>
    </source>
</evidence>
<sequence>MPRRAGGTLERHEQKERKGIHAEDTHRLVGENVVLRPPTESDVEVAYAWDRDPELAAWNGRSPLSVSLPAARRDYLSRWRDTSVKTFIIEFGGEPVGMATLYDFRRGGCELGIKIGPNELRNQGLASEAVGLLLDYAFDVLDLDVVRGSTLSHNGRMQRVFSKFGFVETGNGSILSRYDNRRYSEVFYELRRDR</sequence>
<dbReference type="EMBL" id="JAWXXX010000001">
    <property type="protein sequence ID" value="MDX5893065.1"/>
    <property type="molecule type" value="Genomic_DNA"/>
</dbReference>
<dbReference type="KEGG" id="rrd:RradSPS_0368"/>
<reference evidence="3 5" key="1">
    <citation type="submission" date="2014-03" db="EMBL/GenBank/DDBJ databases">
        <title>Complete genome sequence of the Radio-Resistant Rubrobacter radiotolerans RSPS-4.</title>
        <authorList>
            <person name="Egas C.C."/>
            <person name="Barroso C.C."/>
            <person name="Froufe H.J.C."/>
            <person name="Pacheco J.J."/>
            <person name="Albuquerque L.L."/>
            <person name="da Costa M.M.S."/>
        </authorList>
    </citation>
    <scope>NUCLEOTIDE SEQUENCE [LARGE SCALE GENOMIC DNA]</scope>
    <source>
        <strain evidence="3 5">RSPS-4</strain>
    </source>
</reference>
<evidence type="ECO:0000259" key="2">
    <source>
        <dbReference type="PROSITE" id="PS51186"/>
    </source>
</evidence>
<dbReference type="OrthoDB" id="3533156at2"/>